<reference evidence="7" key="1">
    <citation type="submission" date="2019-10" db="EMBL/GenBank/DDBJ databases">
        <authorList>
            <person name="Zhang R."/>
            <person name="Pan Y."/>
            <person name="Wang J."/>
            <person name="Ma R."/>
            <person name="Yu S."/>
        </authorList>
    </citation>
    <scope>NUCLEOTIDE SEQUENCE</scope>
    <source>
        <strain evidence="7">LA-IB0</strain>
        <tissue evidence="7">Leaf</tissue>
    </source>
</reference>
<dbReference type="SUPFAM" id="SSF57667">
    <property type="entry name" value="beta-beta-alpha zinc fingers"/>
    <property type="match status" value="1"/>
</dbReference>
<evidence type="ECO:0000256" key="3">
    <source>
        <dbReference type="ARBA" id="ARBA00022833"/>
    </source>
</evidence>
<keyword evidence="3" id="KW-0862">Zinc</keyword>
<proteinExistence type="predicted"/>
<dbReference type="GO" id="GO:0003677">
    <property type="term" value="F:DNA binding"/>
    <property type="evidence" value="ECO:0007669"/>
    <property type="project" value="InterPro"/>
</dbReference>
<dbReference type="SMART" id="SM00614">
    <property type="entry name" value="ZnF_BED"/>
    <property type="match status" value="1"/>
</dbReference>
<evidence type="ECO:0000256" key="1">
    <source>
        <dbReference type="ARBA" id="ARBA00022723"/>
    </source>
</evidence>
<evidence type="ECO:0000256" key="2">
    <source>
        <dbReference type="ARBA" id="ARBA00022771"/>
    </source>
</evidence>
<keyword evidence="1" id="KW-0479">Metal-binding</keyword>
<feature type="compositionally biased region" description="Polar residues" evidence="5">
    <location>
        <begin position="1"/>
        <end position="10"/>
    </location>
</feature>
<feature type="region of interest" description="Disordered" evidence="5">
    <location>
        <begin position="315"/>
        <end position="335"/>
    </location>
</feature>
<dbReference type="Pfam" id="PF14372">
    <property type="entry name" value="hAT-like_RNase-H"/>
    <property type="match status" value="1"/>
</dbReference>
<dbReference type="SUPFAM" id="SSF53098">
    <property type="entry name" value="Ribonuclease H-like"/>
    <property type="match status" value="1"/>
</dbReference>
<dbReference type="GO" id="GO:0008270">
    <property type="term" value="F:zinc ion binding"/>
    <property type="evidence" value="ECO:0007669"/>
    <property type="project" value="UniProtKB-KW"/>
</dbReference>
<evidence type="ECO:0000256" key="5">
    <source>
        <dbReference type="SAM" id="MobiDB-lite"/>
    </source>
</evidence>
<evidence type="ECO:0000313" key="7">
    <source>
        <dbReference type="EMBL" id="KAG8369168.1"/>
    </source>
</evidence>
<evidence type="ECO:0000259" key="6">
    <source>
        <dbReference type="PROSITE" id="PS50808"/>
    </source>
</evidence>
<organism evidence="7 8">
    <name type="scientific">Buddleja alternifolia</name>
    <dbReference type="NCBI Taxonomy" id="168488"/>
    <lineage>
        <taxon>Eukaryota</taxon>
        <taxon>Viridiplantae</taxon>
        <taxon>Streptophyta</taxon>
        <taxon>Embryophyta</taxon>
        <taxon>Tracheophyta</taxon>
        <taxon>Spermatophyta</taxon>
        <taxon>Magnoliopsida</taxon>
        <taxon>eudicotyledons</taxon>
        <taxon>Gunneridae</taxon>
        <taxon>Pentapetalae</taxon>
        <taxon>asterids</taxon>
        <taxon>lamiids</taxon>
        <taxon>Lamiales</taxon>
        <taxon>Scrophulariaceae</taxon>
        <taxon>Buddlejeae</taxon>
        <taxon>Buddleja</taxon>
    </lineage>
</organism>
<name>A0AAV6WG42_9LAMI</name>
<keyword evidence="8" id="KW-1185">Reference proteome</keyword>
<dbReference type="InterPro" id="IPR025525">
    <property type="entry name" value="hAT-like_transposase_RNase-H"/>
</dbReference>
<dbReference type="InterPro" id="IPR012337">
    <property type="entry name" value="RNaseH-like_sf"/>
</dbReference>
<dbReference type="Proteomes" id="UP000826271">
    <property type="component" value="Unassembled WGS sequence"/>
</dbReference>
<dbReference type="PANTHER" id="PTHR23272:SF182">
    <property type="entry name" value="OS09G0381850 PROTEIN"/>
    <property type="match status" value="1"/>
</dbReference>
<evidence type="ECO:0000313" key="8">
    <source>
        <dbReference type="Proteomes" id="UP000826271"/>
    </source>
</evidence>
<comment type="caution">
    <text evidence="7">The sequence shown here is derived from an EMBL/GenBank/DDBJ whole genome shotgun (WGS) entry which is preliminary data.</text>
</comment>
<dbReference type="AlphaFoldDB" id="A0AAV6WG42"/>
<dbReference type="PROSITE" id="PS50808">
    <property type="entry name" value="ZF_BED"/>
    <property type="match status" value="1"/>
</dbReference>
<sequence length="395" mass="45254">MEGSHSNSQVPIIIQEDGKEDDQTQGLEENALKRNDRKITSTVWKEFTIITVSDGRKKAKCSYCSTLIAINSQGSTTQFHRHLDSCPVHLASTKKQRLLTTQPLGPTDFGGGSGGTLTTYRFLEIVKQLLLPTSKGLILDVPTRWNATYAMIESALVFRDVFLKYKERDPSFLWLPSSEDWDRALEVCKFPEAFNDATHIFSGINYPTSNLFLPEVWKIRQILKEKSGTNNKDYLQKMTSRMRDKFDKYWGDCSLLIAMGAVLDPRYKMKLIEFCYSKIYPSFKAREEIESVLFSLHELYVEYVANYATNNVNPSDQARGSFPTKNNSSSRMKSKTKGRAEFDLWAQELDTIVPIKSNLDIYLEEGNVEDYTSHILLSNNQSDIYTKMESWQLLL</sequence>
<dbReference type="InterPro" id="IPR036236">
    <property type="entry name" value="Znf_C2H2_sf"/>
</dbReference>
<feature type="domain" description="BED-type" evidence="6">
    <location>
        <begin position="38"/>
        <end position="96"/>
    </location>
</feature>
<feature type="region of interest" description="Disordered" evidence="5">
    <location>
        <begin position="1"/>
        <end position="24"/>
    </location>
</feature>
<keyword evidence="2 4" id="KW-0863">Zinc-finger</keyword>
<dbReference type="InterPro" id="IPR003656">
    <property type="entry name" value="Znf_BED"/>
</dbReference>
<accession>A0AAV6WG42</accession>
<gene>
    <name evidence="7" type="ORF">BUALT_Bualt15G0123200</name>
</gene>
<evidence type="ECO:0000256" key="4">
    <source>
        <dbReference type="PROSITE-ProRule" id="PRU00027"/>
    </source>
</evidence>
<feature type="compositionally biased region" description="Polar residues" evidence="5">
    <location>
        <begin position="315"/>
        <end position="331"/>
    </location>
</feature>
<dbReference type="PANTHER" id="PTHR23272">
    <property type="entry name" value="BED FINGER-RELATED"/>
    <property type="match status" value="1"/>
</dbReference>
<protein>
    <recommendedName>
        <fullName evidence="6">BED-type domain-containing protein</fullName>
    </recommendedName>
</protein>
<dbReference type="EMBL" id="WHWC01000015">
    <property type="protein sequence ID" value="KAG8369168.1"/>
    <property type="molecule type" value="Genomic_DNA"/>
</dbReference>